<comment type="caution">
    <text evidence="1">The sequence shown here is derived from an EMBL/GenBank/DDBJ whole genome shotgun (WGS) entry which is preliminary data.</text>
</comment>
<dbReference type="EMBL" id="CM009290">
    <property type="protein sequence ID" value="KAI9403586.1"/>
    <property type="molecule type" value="Genomic_DNA"/>
</dbReference>
<organism evidence="1 2">
    <name type="scientific">Populus trichocarpa</name>
    <name type="common">Western balsam poplar</name>
    <name type="synonym">Populus balsamifera subsp. trichocarpa</name>
    <dbReference type="NCBI Taxonomy" id="3694"/>
    <lineage>
        <taxon>Eukaryota</taxon>
        <taxon>Viridiplantae</taxon>
        <taxon>Streptophyta</taxon>
        <taxon>Embryophyta</taxon>
        <taxon>Tracheophyta</taxon>
        <taxon>Spermatophyta</taxon>
        <taxon>Magnoliopsida</taxon>
        <taxon>eudicotyledons</taxon>
        <taxon>Gunneridae</taxon>
        <taxon>Pentapetalae</taxon>
        <taxon>rosids</taxon>
        <taxon>fabids</taxon>
        <taxon>Malpighiales</taxon>
        <taxon>Salicaceae</taxon>
        <taxon>Saliceae</taxon>
        <taxon>Populus</taxon>
    </lineage>
</organism>
<reference evidence="1 2" key="1">
    <citation type="journal article" date="2006" name="Science">
        <title>The genome of black cottonwood, Populus trichocarpa (Torr. &amp; Gray).</title>
        <authorList>
            <person name="Tuskan G.A."/>
            <person name="Difazio S."/>
            <person name="Jansson S."/>
            <person name="Bohlmann J."/>
            <person name="Grigoriev I."/>
            <person name="Hellsten U."/>
            <person name="Putnam N."/>
            <person name="Ralph S."/>
            <person name="Rombauts S."/>
            <person name="Salamov A."/>
            <person name="Schein J."/>
            <person name="Sterck L."/>
            <person name="Aerts A."/>
            <person name="Bhalerao R.R."/>
            <person name="Bhalerao R.P."/>
            <person name="Blaudez D."/>
            <person name="Boerjan W."/>
            <person name="Brun A."/>
            <person name="Brunner A."/>
            <person name="Busov V."/>
            <person name="Campbell M."/>
            <person name="Carlson J."/>
            <person name="Chalot M."/>
            <person name="Chapman J."/>
            <person name="Chen G.L."/>
            <person name="Cooper D."/>
            <person name="Coutinho P.M."/>
            <person name="Couturier J."/>
            <person name="Covert S."/>
            <person name="Cronk Q."/>
            <person name="Cunningham R."/>
            <person name="Davis J."/>
            <person name="Degroeve S."/>
            <person name="Dejardin A."/>
            <person name="Depamphilis C."/>
            <person name="Detter J."/>
            <person name="Dirks B."/>
            <person name="Dubchak I."/>
            <person name="Duplessis S."/>
            <person name="Ehlting J."/>
            <person name="Ellis B."/>
            <person name="Gendler K."/>
            <person name="Goodstein D."/>
            <person name="Gribskov M."/>
            <person name="Grimwood J."/>
            <person name="Groover A."/>
            <person name="Gunter L."/>
            <person name="Hamberger B."/>
            <person name="Heinze B."/>
            <person name="Helariutta Y."/>
            <person name="Henrissat B."/>
            <person name="Holligan D."/>
            <person name="Holt R."/>
            <person name="Huang W."/>
            <person name="Islam-Faridi N."/>
            <person name="Jones S."/>
            <person name="Jones-Rhoades M."/>
            <person name="Jorgensen R."/>
            <person name="Joshi C."/>
            <person name="Kangasjarvi J."/>
            <person name="Karlsson J."/>
            <person name="Kelleher C."/>
            <person name="Kirkpatrick R."/>
            <person name="Kirst M."/>
            <person name="Kohler A."/>
            <person name="Kalluri U."/>
            <person name="Larimer F."/>
            <person name="Leebens-Mack J."/>
            <person name="Leple J.C."/>
            <person name="Locascio P."/>
            <person name="Lou Y."/>
            <person name="Lucas S."/>
            <person name="Martin F."/>
            <person name="Montanini B."/>
            <person name="Napoli C."/>
            <person name="Nelson D.R."/>
            <person name="Nelson C."/>
            <person name="Nieminen K."/>
            <person name="Nilsson O."/>
            <person name="Pereda V."/>
            <person name="Peter G."/>
            <person name="Philippe R."/>
            <person name="Pilate G."/>
            <person name="Poliakov A."/>
            <person name="Razumovskaya J."/>
            <person name="Richardson P."/>
            <person name="Rinaldi C."/>
            <person name="Ritland K."/>
            <person name="Rouze P."/>
            <person name="Ryaboy D."/>
            <person name="Schmutz J."/>
            <person name="Schrader J."/>
            <person name="Segerman B."/>
            <person name="Shin H."/>
            <person name="Siddiqui A."/>
            <person name="Sterky F."/>
            <person name="Terry A."/>
            <person name="Tsai C.J."/>
            <person name="Uberbacher E."/>
            <person name="Unneberg P."/>
            <person name="Vahala J."/>
            <person name="Wall K."/>
            <person name="Wessler S."/>
            <person name="Yang G."/>
            <person name="Yin T."/>
            <person name="Douglas C."/>
            <person name="Marra M."/>
            <person name="Sandberg G."/>
            <person name="Van de Peer Y."/>
            <person name="Rokhsar D."/>
        </authorList>
    </citation>
    <scope>NUCLEOTIDE SEQUENCE [LARGE SCALE GENOMIC DNA]</scope>
    <source>
        <strain evidence="2">cv. Nisqually</strain>
    </source>
</reference>
<accession>A0ACC0TRK9</accession>
<gene>
    <name evidence="1" type="ORF">POPTR_001G452150v4</name>
</gene>
<sequence>MKLLHVFLFLPHLPLPSQLFRTIGFSCSCESNSLAISVGDKRIPSVCFSFHRWIWKCLPCTSSLRGTSRYGLSDFMTEVCHTITEEHRFSSLRASLIFLDSFFY</sequence>
<name>A0ACC0TRK9_POPTR</name>
<protein>
    <submittedName>
        <fullName evidence="1">Uncharacterized protein</fullName>
    </submittedName>
</protein>
<keyword evidence="2" id="KW-1185">Reference proteome</keyword>
<dbReference type="Proteomes" id="UP000006729">
    <property type="component" value="Chromosome 1"/>
</dbReference>
<evidence type="ECO:0000313" key="1">
    <source>
        <dbReference type="EMBL" id="KAI9403586.1"/>
    </source>
</evidence>
<proteinExistence type="predicted"/>
<evidence type="ECO:0000313" key="2">
    <source>
        <dbReference type="Proteomes" id="UP000006729"/>
    </source>
</evidence>